<evidence type="ECO:0000256" key="5">
    <source>
        <dbReference type="ARBA" id="ARBA00022989"/>
    </source>
</evidence>
<evidence type="ECO:0000256" key="7">
    <source>
        <dbReference type="SAM" id="Phobius"/>
    </source>
</evidence>
<dbReference type="Pfam" id="PF13440">
    <property type="entry name" value="Polysacc_synt_3"/>
    <property type="match status" value="1"/>
</dbReference>
<organism evidence="8 9">
    <name type="scientific">Rhodocytophaga aerolata</name>
    <dbReference type="NCBI Taxonomy" id="455078"/>
    <lineage>
        <taxon>Bacteria</taxon>
        <taxon>Pseudomonadati</taxon>
        <taxon>Bacteroidota</taxon>
        <taxon>Cytophagia</taxon>
        <taxon>Cytophagales</taxon>
        <taxon>Rhodocytophagaceae</taxon>
        <taxon>Rhodocytophaga</taxon>
    </lineage>
</organism>
<protein>
    <submittedName>
        <fullName evidence="8">Lipopolysaccharide biosynthesis protein</fullName>
    </submittedName>
</protein>
<feature type="transmembrane region" description="Helical" evidence="7">
    <location>
        <begin position="327"/>
        <end position="346"/>
    </location>
</feature>
<comment type="similarity">
    <text evidence="2">Belongs to the polysaccharide synthase family.</text>
</comment>
<feature type="transmembrane region" description="Helical" evidence="7">
    <location>
        <begin position="81"/>
        <end position="101"/>
    </location>
</feature>
<feature type="transmembrane region" description="Helical" evidence="7">
    <location>
        <begin position="382"/>
        <end position="401"/>
    </location>
</feature>
<dbReference type="InterPro" id="IPR050833">
    <property type="entry name" value="Poly_Biosynth_Transport"/>
</dbReference>
<dbReference type="CDD" id="cd13127">
    <property type="entry name" value="MATE_tuaB_like"/>
    <property type="match status" value="1"/>
</dbReference>
<evidence type="ECO:0000313" key="8">
    <source>
        <dbReference type="EMBL" id="MDO1448621.1"/>
    </source>
</evidence>
<feature type="transmembrane region" description="Helical" evidence="7">
    <location>
        <begin position="285"/>
        <end position="307"/>
    </location>
</feature>
<keyword evidence="5 7" id="KW-1133">Transmembrane helix</keyword>
<evidence type="ECO:0000256" key="6">
    <source>
        <dbReference type="ARBA" id="ARBA00023136"/>
    </source>
</evidence>
<feature type="transmembrane region" description="Helical" evidence="7">
    <location>
        <begin position="413"/>
        <end position="434"/>
    </location>
</feature>
<feature type="transmembrane region" description="Helical" evidence="7">
    <location>
        <begin position="173"/>
        <end position="194"/>
    </location>
</feature>
<feature type="transmembrane region" description="Helical" evidence="7">
    <location>
        <begin position="358"/>
        <end position="376"/>
    </location>
</feature>
<keyword evidence="4 7" id="KW-0812">Transmembrane</keyword>
<comment type="subcellular location">
    <subcellularLocation>
        <location evidence="1">Cell membrane</location>
        <topology evidence="1">Multi-pass membrane protein</topology>
    </subcellularLocation>
</comment>
<feature type="transmembrane region" description="Helical" evidence="7">
    <location>
        <begin position="446"/>
        <end position="467"/>
    </location>
</feature>
<evidence type="ECO:0000256" key="4">
    <source>
        <dbReference type="ARBA" id="ARBA00022692"/>
    </source>
</evidence>
<dbReference type="Proteomes" id="UP001168528">
    <property type="component" value="Unassembled WGS sequence"/>
</dbReference>
<evidence type="ECO:0000256" key="2">
    <source>
        <dbReference type="ARBA" id="ARBA00007430"/>
    </source>
</evidence>
<feature type="transmembrane region" description="Helical" evidence="7">
    <location>
        <begin position="145"/>
        <end position="167"/>
    </location>
</feature>
<dbReference type="EMBL" id="JAUKPO010000013">
    <property type="protein sequence ID" value="MDO1448621.1"/>
    <property type="molecule type" value="Genomic_DNA"/>
</dbReference>
<evidence type="ECO:0000313" key="9">
    <source>
        <dbReference type="Proteomes" id="UP001168528"/>
    </source>
</evidence>
<feature type="transmembrane region" description="Helical" evidence="7">
    <location>
        <begin position="250"/>
        <end position="273"/>
    </location>
</feature>
<reference evidence="8" key="1">
    <citation type="submission" date="2023-07" db="EMBL/GenBank/DDBJ databases">
        <title>The genome sequence of Rhodocytophaga aerolata KACC 12507.</title>
        <authorList>
            <person name="Zhang X."/>
        </authorList>
    </citation>
    <scope>NUCLEOTIDE SEQUENCE</scope>
    <source>
        <strain evidence="8">KACC 12507</strain>
    </source>
</reference>
<feature type="transmembrane region" description="Helical" evidence="7">
    <location>
        <begin position="210"/>
        <end position="230"/>
    </location>
</feature>
<keyword evidence="3" id="KW-1003">Cell membrane</keyword>
<accession>A0ABT8R950</accession>
<feature type="transmembrane region" description="Helical" evidence="7">
    <location>
        <begin position="43"/>
        <end position="60"/>
    </location>
</feature>
<evidence type="ECO:0000256" key="1">
    <source>
        <dbReference type="ARBA" id="ARBA00004651"/>
    </source>
</evidence>
<comment type="caution">
    <text evidence="8">The sequence shown here is derived from an EMBL/GenBank/DDBJ whole genome shotgun (WGS) entry which is preliminary data.</text>
</comment>
<dbReference type="PANTHER" id="PTHR30250:SF10">
    <property type="entry name" value="LIPOPOLYSACCHARIDE BIOSYNTHESIS PROTEIN WZXC"/>
    <property type="match status" value="1"/>
</dbReference>
<dbReference type="RefSeq" id="WP_302039423.1">
    <property type="nucleotide sequence ID" value="NZ_JAUKPO010000013.1"/>
</dbReference>
<keyword evidence="6 7" id="KW-0472">Membrane</keyword>
<gene>
    <name evidence="8" type="ORF">Q0590_20255</name>
</gene>
<keyword evidence="9" id="KW-1185">Reference proteome</keyword>
<evidence type="ECO:0000256" key="3">
    <source>
        <dbReference type="ARBA" id="ARBA00022475"/>
    </source>
</evidence>
<dbReference type="PANTHER" id="PTHR30250">
    <property type="entry name" value="PST FAMILY PREDICTED COLANIC ACID TRANSPORTER"/>
    <property type="match status" value="1"/>
</dbReference>
<name>A0ABT8R950_9BACT</name>
<sequence>MSQSLTAKTLNGVKWTSIATVSNSVMQIGYSAIMARLLGPTEFGLVAMSAVILRFGGYFANMGMAQAIIQKKDLSTEDIRAAFTSGLLLGGFFFALIWVLAPFSILVFDNAKVIEVVRIMAVSFLIGGFASTSNSLLRRQMEFKVLSIAETCSYIVAYLGIGIVLAYVGFGVWSLVLATLSQSIIMAIISYSYVRHNIQLLFSWQQYKPLFAYGSKMSFISFLEFLYSNMDTLLIGHFLGSSKLGIYNRAYNLIYLPLYFLTTSLAKVIFPSFSKIQLDREKLTTIYLSSITIIATVLIPASVGVIISGRELVLILLGDKWTESIPILQIICIAIPLSLITMFAGIVCDATASLKKKIILNVIYIQIILVLFYFLRDYGLKGFASAIATGEVIKTFMYMYLMRQILLVNYKQLFGSYIPGIINGVVVGGILYLVTSSLRSAESPLWLIFSCQVITGVLILLLLILIIPHPVLKQEIASLLIKFNLTNSKYYERVILPYLTFLNIKEKKPH</sequence>
<feature type="transmembrane region" description="Helical" evidence="7">
    <location>
        <begin position="113"/>
        <end position="133"/>
    </location>
</feature>
<proteinExistence type="inferred from homology"/>